<sequence>MENQQRGESRLDRVSESSRKQRDGAEFVGAFGKKTGSSDLVFLEGLLPERDGEVARREPPSRQLEICLQTLKAELDRYGKDPSDVLQLTVYLTDMDAYGEINDTYEQFFETTCPARTTVGVCELLGGAAVTVDGVIAIE</sequence>
<comment type="similarity">
    <text evidence="1">Belongs to the RutC family.</text>
</comment>
<protein>
    <submittedName>
        <fullName evidence="3">RidA family protein</fullName>
    </submittedName>
</protein>
<dbReference type="GeneID" id="84214388"/>
<dbReference type="AlphaFoldDB" id="A0AAF0PGQ0"/>
<dbReference type="GO" id="GO:0005829">
    <property type="term" value="C:cytosol"/>
    <property type="evidence" value="ECO:0007669"/>
    <property type="project" value="TreeGrafter"/>
</dbReference>
<evidence type="ECO:0000256" key="1">
    <source>
        <dbReference type="ARBA" id="ARBA00010552"/>
    </source>
</evidence>
<dbReference type="Gene3D" id="3.30.1330.40">
    <property type="entry name" value="RutC-like"/>
    <property type="match status" value="1"/>
</dbReference>
<accession>A0AAF0PGQ0</accession>
<dbReference type="RefSeq" id="WP_006648513.1">
    <property type="nucleotide sequence ID" value="NZ_CP101873.1"/>
</dbReference>
<dbReference type="PANTHER" id="PTHR11803">
    <property type="entry name" value="2-IMINOBUTANOATE/2-IMINOPROPANOATE DEAMINASE RIDA"/>
    <property type="match status" value="1"/>
</dbReference>
<name>A0AAF0PGQ0_9EURY</name>
<evidence type="ECO:0000313" key="3">
    <source>
        <dbReference type="EMBL" id="WMT10049.1"/>
    </source>
</evidence>
<proteinExistence type="inferred from homology"/>
<dbReference type="GeneID" id="39862060"/>
<organism evidence="3 4">
    <name type="scientific">Natrinema thermotolerans</name>
    <dbReference type="NCBI Taxonomy" id="121872"/>
    <lineage>
        <taxon>Archaea</taxon>
        <taxon>Methanobacteriati</taxon>
        <taxon>Methanobacteriota</taxon>
        <taxon>Stenosarchaea group</taxon>
        <taxon>Halobacteria</taxon>
        <taxon>Halobacteriales</taxon>
        <taxon>Natrialbaceae</taxon>
        <taxon>Natrinema</taxon>
    </lineage>
</organism>
<evidence type="ECO:0000256" key="2">
    <source>
        <dbReference type="SAM" id="MobiDB-lite"/>
    </source>
</evidence>
<keyword evidence="4" id="KW-1185">Reference proteome</keyword>
<dbReference type="PANTHER" id="PTHR11803:SF58">
    <property type="entry name" value="PROTEIN HMF1-RELATED"/>
    <property type="match status" value="1"/>
</dbReference>
<dbReference type="InterPro" id="IPR006175">
    <property type="entry name" value="YjgF/YER057c/UK114"/>
</dbReference>
<dbReference type="SUPFAM" id="SSF55298">
    <property type="entry name" value="YjgF-like"/>
    <property type="match status" value="1"/>
</dbReference>
<dbReference type="Proteomes" id="UP001224926">
    <property type="component" value="Chromosome"/>
</dbReference>
<reference evidence="3 4" key="1">
    <citation type="submission" date="2022-07" db="EMBL/GenBank/DDBJ databases">
        <title>Two temperate virus in Haloterrigena jeotgali A29.</title>
        <authorList>
            <person name="Deng X."/>
        </authorList>
    </citation>
    <scope>NUCLEOTIDE SEQUENCE [LARGE SCALE GENOMIC DNA]</scope>
    <source>
        <strain evidence="3 4">A29</strain>
    </source>
</reference>
<dbReference type="InterPro" id="IPR035959">
    <property type="entry name" value="RutC-like_sf"/>
</dbReference>
<dbReference type="EMBL" id="CP101873">
    <property type="protein sequence ID" value="WMT10049.1"/>
    <property type="molecule type" value="Genomic_DNA"/>
</dbReference>
<gene>
    <name evidence="3" type="ORF">NP511_10565</name>
</gene>
<dbReference type="Pfam" id="PF01042">
    <property type="entry name" value="Ribonuc_L-PSP"/>
    <property type="match status" value="1"/>
</dbReference>
<evidence type="ECO:0000313" key="4">
    <source>
        <dbReference type="Proteomes" id="UP001224926"/>
    </source>
</evidence>
<dbReference type="CDD" id="cd00448">
    <property type="entry name" value="YjgF_YER057c_UK114_family"/>
    <property type="match status" value="1"/>
</dbReference>
<dbReference type="GO" id="GO:0019239">
    <property type="term" value="F:deaminase activity"/>
    <property type="evidence" value="ECO:0007669"/>
    <property type="project" value="TreeGrafter"/>
</dbReference>
<feature type="region of interest" description="Disordered" evidence="2">
    <location>
        <begin position="1"/>
        <end position="22"/>
    </location>
</feature>